<name>A0A2P1P951_9RICK</name>
<evidence type="ECO:0000256" key="1">
    <source>
        <dbReference type="ARBA" id="ARBA00022737"/>
    </source>
</evidence>
<dbReference type="Pfam" id="PF12796">
    <property type="entry name" value="Ank_2"/>
    <property type="match status" value="1"/>
</dbReference>
<reference evidence="4 5" key="1">
    <citation type="submission" date="2018-03" db="EMBL/GenBank/DDBJ databases">
        <title>A gene transfer event suggests a long-term partnership between eustigmatophyte algae and a novel lineage of endosymbiotic bacteria.</title>
        <authorList>
            <person name="Yurchenko T."/>
            <person name="Sevcikova T."/>
            <person name="Pribyl P."/>
            <person name="El Karkouri K."/>
            <person name="Klimes V."/>
            <person name="Amaral R."/>
            <person name="Zbrankova V."/>
            <person name="Kim E."/>
            <person name="Raoult D."/>
            <person name="Santos L.M.A."/>
            <person name="Elias M."/>
        </authorList>
    </citation>
    <scope>NUCLEOTIDE SEQUENCE [LARGE SCALE GENOMIC DNA]</scope>
    <source>
        <strain evidence="4">CCALA 838</strain>
    </source>
</reference>
<organism evidence="4 5">
    <name type="scientific">Candidatus Phycorickettsia trachydisci</name>
    <dbReference type="NCBI Taxonomy" id="2115978"/>
    <lineage>
        <taxon>Bacteria</taxon>
        <taxon>Pseudomonadati</taxon>
        <taxon>Pseudomonadota</taxon>
        <taxon>Alphaproteobacteria</taxon>
        <taxon>Rickettsiales</taxon>
        <taxon>Rickettsiaceae</taxon>
        <taxon>Candidatus Phycorickettsia</taxon>
    </lineage>
</organism>
<proteinExistence type="predicted"/>
<dbReference type="SUPFAM" id="SSF48403">
    <property type="entry name" value="Ankyrin repeat"/>
    <property type="match status" value="1"/>
</dbReference>
<dbReference type="PANTHER" id="PTHR24126">
    <property type="entry name" value="ANKYRIN REPEAT, PH AND SEC7 DOMAIN CONTAINING PROTEIN SECG-RELATED"/>
    <property type="match status" value="1"/>
</dbReference>
<dbReference type="PROSITE" id="PS50088">
    <property type="entry name" value="ANK_REPEAT"/>
    <property type="match status" value="1"/>
</dbReference>
<dbReference type="InterPro" id="IPR002110">
    <property type="entry name" value="Ankyrin_rpt"/>
</dbReference>
<evidence type="ECO:0000313" key="4">
    <source>
        <dbReference type="EMBL" id="AVP87799.1"/>
    </source>
</evidence>
<dbReference type="Gene3D" id="1.25.40.20">
    <property type="entry name" value="Ankyrin repeat-containing domain"/>
    <property type="match status" value="1"/>
</dbReference>
<keyword evidence="5" id="KW-1185">Reference proteome</keyword>
<evidence type="ECO:0000256" key="3">
    <source>
        <dbReference type="PROSITE-ProRule" id="PRU00023"/>
    </source>
</evidence>
<keyword evidence="1" id="KW-0677">Repeat</keyword>
<gene>
    <name evidence="4" type="ORF">phytr_8670</name>
</gene>
<dbReference type="PROSITE" id="PS50297">
    <property type="entry name" value="ANK_REP_REGION"/>
    <property type="match status" value="1"/>
</dbReference>
<keyword evidence="2 3" id="KW-0040">ANK repeat</keyword>
<evidence type="ECO:0000256" key="2">
    <source>
        <dbReference type="ARBA" id="ARBA00023043"/>
    </source>
</evidence>
<feature type="repeat" description="ANK" evidence="3">
    <location>
        <begin position="40"/>
        <end position="72"/>
    </location>
</feature>
<dbReference type="AlphaFoldDB" id="A0A2P1P951"/>
<dbReference type="InterPro" id="IPR036770">
    <property type="entry name" value="Ankyrin_rpt-contain_sf"/>
</dbReference>
<evidence type="ECO:0000313" key="5">
    <source>
        <dbReference type="Proteomes" id="UP000241762"/>
    </source>
</evidence>
<dbReference type="SMART" id="SM00248">
    <property type="entry name" value="ANK"/>
    <property type="match status" value="2"/>
</dbReference>
<protein>
    <submittedName>
        <fullName evidence="4">Uncharacterized protein</fullName>
    </submittedName>
</protein>
<accession>A0A2P1P951</accession>
<dbReference type="EMBL" id="CP027845">
    <property type="protein sequence ID" value="AVP87799.1"/>
    <property type="molecule type" value="Genomic_DNA"/>
</dbReference>
<dbReference type="PANTHER" id="PTHR24126:SF14">
    <property type="entry name" value="ANK_REP_REGION DOMAIN-CONTAINING PROTEIN"/>
    <property type="match status" value="1"/>
</dbReference>
<sequence>MLMPKTLTEINHCMSQRYITKCKLLKFCLIMGQNPNARSDGSTALRMAARQGNIEMLKLLLDRGAIVNTENCTLLHAAAESIKDQEIEAEQNDGWQVMKYLIQHYPLDPYGRNQTGLTPQDILVQIDWSFEDYYSKLVDEWRNQKDASLSGEF</sequence>
<dbReference type="KEGG" id="ptc:phytr_8670"/>
<dbReference type="Proteomes" id="UP000241762">
    <property type="component" value="Chromosome"/>
</dbReference>